<keyword evidence="2" id="KW-1185">Reference proteome</keyword>
<accession>A0ACC5ZVS1</accession>
<dbReference type="Proteomes" id="UP001203036">
    <property type="component" value="Unassembled WGS sequence"/>
</dbReference>
<dbReference type="EMBL" id="JAMQGO010000005">
    <property type="protein sequence ID" value="MCM2562463.1"/>
    <property type="molecule type" value="Genomic_DNA"/>
</dbReference>
<comment type="caution">
    <text evidence="1">The sequence shown here is derived from an EMBL/GenBank/DDBJ whole genome shotgun (WGS) entry which is preliminary data.</text>
</comment>
<reference evidence="1" key="1">
    <citation type="submission" date="2022-06" db="EMBL/GenBank/DDBJ databases">
        <title>Lutimaribacter sp. EGI FJ00013, a novel bacterium isolated from a salt lake sediment enrichment.</title>
        <authorList>
            <person name="Gao L."/>
            <person name="Fang B.-Z."/>
            <person name="Li W.-J."/>
        </authorList>
    </citation>
    <scope>NUCLEOTIDE SEQUENCE</scope>
    <source>
        <strain evidence="1">EGI FJ00013</strain>
    </source>
</reference>
<evidence type="ECO:0000313" key="2">
    <source>
        <dbReference type="Proteomes" id="UP001203036"/>
    </source>
</evidence>
<name>A0ACC5ZVS1_9RHOB</name>
<sequence length="199" mass="21851">MRLWAACLGVLVALATPLAAQSLSEGEPVIRSPVLSINYDRFFSRSALGKELVAELEAERILLEAENRRIEAELEAEEIELTKARETMPADEFRAAAQAFDEKVQNIRDERRQLALELTEKGDTVRQQFDEAALPVLTRIVRDAGAAVVVDTRSVVLTLDAIDITDLAIARLDAAQSTELDDAEENAPDDAADPEPIDP</sequence>
<organism evidence="1 2">
    <name type="scientific">Lutimaribacter degradans</name>
    <dbReference type="NCBI Taxonomy" id="2945989"/>
    <lineage>
        <taxon>Bacteria</taxon>
        <taxon>Pseudomonadati</taxon>
        <taxon>Pseudomonadota</taxon>
        <taxon>Alphaproteobacteria</taxon>
        <taxon>Rhodobacterales</taxon>
        <taxon>Roseobacteraceae</taxon>
        <taxon>Lutimaribacter</taxon>
    </lineage>
</organism>
<protein>
    <submittedName>
        <fullName evidence="1">OmpH family outer membrane protein</fullName>
    </submittedName>
</protein>
<gene>
    <name evidence="1" type="ORF">M8744_09940</name>
</gene>
<evidence type="ECO:0000313" key="1">
    <source>
        <dbReference type="EMBL" id="MCM2562463.1"/>
    </source>
</evidence>
<proteinExistence type="predicted"/>